<name>A0A917JG05_9ENTE</name>
<reference evidence="10" key="1">
    <citation type="journal article" date="2014" name="Int. J. Syst. Evol. Microbiol.">
        <title>Complete genome sequence of Corynebacterium casei LMG S-19264T (=DSM 44701T), isolated from a smear-ripened cheese.</title>
        <authorList>
            <consortium name="US DOE Joint Genome Institute (JGI-PGF)"/>
            <person name="Walter F."/>
            <person name="Albersmeier A."/>
            <person name="Kalinowski J."/>
            <person name="Ruckert C."/>
        </authorList>
    </citation>
    <scope>NUCLEOTIDE SEQUENCE</scope>
    <source>
        <strain evidence="10">CCM 8433</strain>
    </source>
</reference>
<dbReference type="SUPFAM" id="SSF52402">
    <property type="entry name" value="Adenine nucleotide alpha hydrolases-like"/>
    <property type="match status" value="1"/>
</dbReference>
<evidence type="ECO:0000256" key="2">
    <source>
        <dbReference type="ARBA" id="ARBA00022490"/>
    </source>
</evidence>
<dbReference type="GO" id="GO:0032267">
    <property type="term" value="F:tRNA(Ile)-lysidine synthase activity"/>
    <property type="evidence" value="ECO:0007669"/>
    <property type="project" value="UniProtKB-EC"/>
</dbReference>
<evidence type="ECO:0000256" key="1">
    <source>
        <dbReference type="ARBA" id="ARBA00004496"/>
    </source>
</evidence>
<evidence type="ECO:0000256" key="5">
    <source>
        <dbReference type="ARBA" id="ARBA00022741"/>
    </source>
</evidence>
<dbReference type="SUPFAM" id="SSF56037">
    <property type="entry name" value="PheT/TilS domain"/>
    <property type="match status" value="1"/>
</dbReference>
<dbReference type="Gene3D" id="3.40.50.620">
    <property type="entry name" value="HUPs"/>
    <property type="match status" value="1"/>
</dbReference>
<evidence type="ECO:0000313" key="10">
    <source>
        <dbReference type="EMBL" id="GGI66593.1"/>
    </source>
</evidence>
<keyword evidence="4 8" id="KW-0819">tRNA processing</keyword>
<dbReference type="InterPro" id="IPR012796">
    <property type="entry name" value="Lysidine-tRNA-synth_C"/>
</dbReference>
<dbReference type="AlphaFoldDB" id="A0A917JG05"/>
<dbReference type="HAMAP" id="MF_01161">
    <property type="entry name" value="tRNA_Ile_lys_synt"/>
    <property type="match status" value="1"/>
</dbReference>
<keyword evidence="6" id="KW-0067">ATP-binding</keyword>
<keyword evidence="3 8" id="KW-0436">Ligase</keyword>
<dbReference type="CDD" id="cd01992">
    <property type="entry name" value="TilS_N"/>
    <property type="match status" value="1"/>
</dbReference>
<dbReference type="GO" id="GO:0005524">
    <property type="term" value="F:ATP binding"/>
    <property type="evidence" value="ECO:0007669"/>
    <property type="project" value="UniProtKB-KW"/>
</dbReference>
<dbReference type="GO" id="GO:0005737">
    <property type="term" value="C:cytoplasm"/>
    <property type="evidence" value="ECO:0007669"/>
    <property type="project" value="UniProtKB-SubCell"/>
</dbReference>
<evidence type="ECO:0000259" key="9">
    <source>
        <dbReference type="SMART" id="SM00977"/>
    </source>
</evidence>
<dbReference type="GO" id="GO:0006400">
    <property type="term" value="P:tRNA modification"/>
    <property type="evidence" value="ECO:0007669"/>
    <property type="project" value="UniProtKB-UniRule"/>
</dbReference>
<accession>A0A917JG05</accession>
<dbReference type="PANTHER" id="PTHR43033:SF1">
    <property type="entry name" value="TRNA(ILE)-LYSIDINE SYNTHASE-RELATED"/>
    <property type="match status" value="1"/>
</dbReference>
<evidence type="ECO:0000256" key="8">
    <source>
        <dbReference type="HAMAP-Rule" id="MF_01161"/>
    </source>
</evidence>
<dbReference type="InterPro" id="IPR012094">
    <property type="entry name" value="tRNA_Ile_lys_synt"/>
</dbReference>
<comment type="function">
    <text evidence="8">Ligates lysine onto the cytidine present at position 34 of the AUA codon-specific tRNA(Ile) that contains the anticodon CAU, in an ATP-dependent manner. Cytidine is converted to lysidine, thus changing the amino acid specificity of the tRNA from methionine to isoleucine.</text>
</comment>
<dbReference type="PANTHER" id="PTHR43033">
    <property type="entry name" value="TRNA(ILE)-LYSIDINE SYNTHASE-RELATED"/>
    <property type="match status" value="1"/>
</dbReference>
<dbReference type="InterPro" id="IPR012795">
    <property type="entry name" value="tRNA_Ile_lys_synt_N"/>
</dbReference>
<gene>
    <name evidence="8 10" type="primary">tilS</name>
    <name evidence="10" type="ORF">GCM10011482_22470</name>
</gene>
<comment type="catalytic activity">
    <reaction evidence="7 8">
        <text>cytidine(34) in tRNA(Ile2) + L-lysine + ATP = lysidine(34) in tRNA(Ile2) + AMP + diphosphate + H(+)</text>
        <dbReference type="Rhea" id="RHEA:43744"/>
        <dbReference type="Rhea" id="RHEA-COMP:10625"/>
        <dbReference type="Rhea" id="RHEA-COMP:10670"/>
        <dbReference type="ChEBI" id="CHEBI:15378"/>
        <dbReference type="ChEBI" id="CHEBI:30616"/>
        <dbReference type="ChEBI" id="CHEBI:32551"/>
        <dbReference type="ChEBI" id="CHEBI:33019"/>
        <dbReference type="ChEBI" id="CHEBI:82748"/>
        <dbReference type="ChEBI" id="CHEBI:83665"/>
        <dbReference type="ChEBI" id="CHEBI:456215"/>
        <dbReference type="EC" id="6.3.4.19"/>
    </reaction>
</comment>
<evidence type="ECO:0000313" key="11">
    <source>
        <dbReference type="Proteomes" id="UP000622610"/>
    </source>
</evidence>
<reference evidence="10" key="2">
    <citation type="submission" date="2020-09" db="EMBL/GenBank/DDBJ databases">
        <authorList>
            <person name="Sun Q."/>
            <person name="Sedlacek I."/>
        </authorList>
    </citation>
    <scope>NUCLEOTIDE SEQUENCE</scope>
    <source>
        <strain evidence="10">CCM 8433</strain>
    </source>
</reference>
<dbReference type="InterPro" id="IPR014729">
    <property type="entry name" value="Rossmann-like_a/b/a_fold"/>
</dbReference>
<sequence>MLVDQVQKIAIDNHLWHNESRVLIAVSTGLDSMVLLHVLQELTNTGLTIGVAHVNHQLREVSIKEEAFIADYCHKEKIPFYTQRWQVPAKGNIESQAREFRYDFFKEIMEKYHYDVLVTAHHQEDQVETILMKMVRTGDLFASQGIVLTQVFGSGRLVRPLLYHSKETLRQYAQEHQLIFFEDETNQTLNYQRNRLRHQVLPVIKSENEQSFAHFQQLSEQIQELDGWLSQQQKNWFAQNVQTGFEELTIDLDWYARVSPFERKYFLKEVVRFAQVTWQLVISKKQLDKMMTLLDQQGKPQWQIDLVEGWHFSRRYGELHLKKNQTKSIKQQARTIALGQSFFLAEDQWVGFFPVGEEKIPEKVKLWSEFRQGFCVDSVQSLVLRKREPGDRFLLNKQLRKKVSRYFIDQKTPLEERDKAWLVVDPENKVIGILPYTLSYLSIMEETDKIHYVLLFKYKK</sequence>
<protein>
    <recommendedName>
        <fullName evidence="8">tRNA(Ile)-lysidine synthase</fullName>
        <ecNumber evidence="8">6.3.4.19</ecNumber>
    </recommendedName>
    <alternativeName>
        <fullName evidence="8">tRNA(Ile)-2-lysyl-cytidine synthase</fullName>
    </alternativeName>
    <alternativeName>
        <fullName evidence="8">tRNA(Ile)-lysidine synthetase</fullName>
    </alternativeName>
</protein>
<keyword evidence="5" id="KW-0547">Nucleotide-binding</keyword>
<dbReference type="Pfam" id="PF01171">
    <property type="entry name" value="ATP_bind_3"/>
    <property type="match status" value="1"/>
</dbReference>
<dbReference type="SMART" id="SM00977">
    <property type="entry name" value="TilS_C"/>
    <property type="match status" value="1"/>
</dbReference>
<evidence type="ECO:0000256" key="4">
    <source>
        <dbReference type="ARBA" id="ARBA00022694"/>
    </source>
</evidence>
<comment type="caution">
    <text evidence="10">The sequence shown here is derived from an EMBL/GenBank/DDBJ whole genome shotgun (WGS) entry which is preliminary data.</text>
</comment>
<evidence type="ECO:0000256" key="6">
    <source>
        <dbReference type="ARBA" id="ARBA00022840"/>
    </source>
</evidence>
<comment type="caution">
    <text evidence="8">Lacks conserved residue(s) required for the propagation of feature annotation.</text>
</comment>
<feature type="domain" description="Lysidine-tRNA(Ile) synthetase C-terminal" evidence="9">
    <location>
        <begin position="382"/>
        <end position="456"/>
    </location>
</feature>
<evidence type="ECO:0000256" key="7">
    <source>
        <dbReference type="ARBA" id="ARBA00048539"/>
    </source>
</evidence>
<dbReference type="InterPro" id="IPR011063">
    <property type="entry name" value="TilS/TtcA_N"/>
</dbReference>
<keyword evidence="11" id="KW-1185">Reference proteome</keyword>
<comment type="similarity">
    <text evidence="8">Belongs to the tRNA(Ile)-lysidine synthase family.</text>
</comment>
<comment type="subcellular location">
    <subcellularLocation>
        <location evidence="1 8">Cytoplasm</location>
    </subcellularLocation>
</comment>
<organism evidence="10 11">
    <name type="scientific">Enterococcus alcedinis</name>
    <dbReference type="NCBI Taxonomy" id="1274384"/>
    <lineage>
        <taxon>Bacteria</taxon>
        <taxon>Bacillati</taxon>
        <taxon>Bacillota</taxon>
        <taxon>Bacilli</taxon>
        <taxon>Lactobacillales</taxon>
        <taxon>Enterococcaceae</taxon>
        <taxon>Enterococcus</taxon>
    </lineage>
</organism>
<keyword evidence="2 8" id="KW-0963">Cytoplasm</keyword>
<evidence type="ECO:0000256" key="3">
    <source>
        <dbReference type="ARBA" id="ARBA00022598"/>
    </source>
</evidence>
<dbReference type="Proteomes" id="UP000622610">
    <property type="component" value="Unassembled WGS sequence"/>
</dbReference>
<dbReference type="RefSeq" id="WP_188368421.1">
    <property type="nucleotide sequence ID" value="NZ_BMDT01000013.1"/>
</dbReference>
<dbReference type="NCBIfam" id="TIGR02432">
    <property type="entry name" value="lysidine_TilS_N"/>
    <property type="match status" value="1"/>
</dbReference>
<dbReference type="NCBIfam" id="TIGR02433">
    <property type="entry name" value="lysidine_TilS_C"/>
    <property type="match status" value="1"/>
</dbReference>
<dbReference type="EC" id="6.3.4.19" evidence="8"/>
<dbReference type="EMBL" id="BMDT01000013">
    <property type="protein sequence ID" value="GGI66593.1"/>
    <property type="molecule type" value="Genomic_DNA"/>
</dbReference>
<proteinExistence type="inferred from homology"/>